<gene>
    <name evidence="1" type="ORF">PRLR5076_05110</name>
</gene>
<keyword evidence="2" id="KW-1185">Reference proteome</keyword>
<sequence>MMTTQFEFRPMRRKHQQLSEEECIDILNNATSGTLALLGDGGYPYSLPISFVYADGKIFFHSALKGHKIDAIRSCDKASFSVIQKDEVKPKEYTTYFRSVICFGHIHILDNDEDKMKTVRLLGNRYNPNDEEALVAEIHKSFKAMCMIELDIEHMTGKEAIELMRMRK</sequence>
<dbReference type="Gene3D" id="2.30.110.10">
    <property type="entry name" value="Electron Transport, Fmn-binding Protein, Chain A"/>
    <property type="match status" value="1"/>
</dbReference>
<organism evidence="1 2">
    <name type="scientific">Prevotella lacticifex</name>
    <dbReference type="NCBI Taxonomy" id="2854755"/>
    <lineage>
        <taxon>Bacteria</taxon>
        <taxon>Pseudomonadati</taxon>
        <taxon>Bacteroidota</taxon>
        <taxon>Bacteroidia</taxon>
        <taxon>Bacteroidales</taxon>
        <taxon>Prevotellaceae</taxon>
        <taxon>Prevotella</taxon>
    </lineage>
</organism>
<evidence type="ECO:0000313" key="1">
    <source>
        <dbReference type="EMBL" id="GJG57660.1"/>
    </source>
</evidence>
<proteinExistence type="predicted"/>
<evidence type="ECO:0000313" key="2">
    <source>
        <dbReference type="Proteomes" id="UP000825483"/>
    </source>
</evidence>
<name>A0A9R1CX24_9BACT</name>
<protein>
    <submittedName>
        <fullName evidence="1">Nitroimidazole resistance protein</fullName>
    </submittedName>
</protein>
<accession>A0A9R1CX24</accession>
<dbReference type="InterPro" id="IPR012349">
    <property type="entry name" value="Split_barrel_FMN-bd"/>
</dbReference>
<dbReference type="Pfam" id="PF12900">
    <property type="entry name" value="Pyridox_ox_2"/>
    <property type="match status" value="1"/>
</dbReference>
<dbReference type="SUPFAM" id="SSF50475">
    <property type="entry name" value="FMN-binding split barrel"/>
    <property type="match status" value="1"/>
</dbReference>
<dbReference type="InterPro" id="IPR024747">
    <property type="entry name" value="Pyridox_Oxase-rel"/>
</dbReference>
<dbReference type="Proteomes" id="UP000825483">
    <property type="component" value="Unassembled WGS sequence"/>
</dbReference>
<dbReference type="PANTHER" id="PTHR34071:SF2">
    <property type="entry name" value="FLAVIN-NUCLEOTIDE-BINDING PROTEIN"/>
    <property type="match status" value="1"/>
</dbReference>
<comment type="caution">
    <text evidence="1">The sequence shown here is derived from an EMBL/GenBank/DDBJ whole genome shotgun (WGS) entry which is preliminary data.</text>
</comment>
<dbReference type="PANTHER" id="PTHR34071">
    <property type="entry name" value="5-NITROIMIDAZOLE ANTIBIOTICS RESISTANCE PROTEIN, NIMA-FAMILY-RELATED PROTEIN-RELATED"/>
    <property type="match status" value="1"/>
</dbReference>
<reference evidence="1" key="1">
    <citation type="journal article" date="2022" name="Int. J. Syst. Evol. Microbiol.">
        <title>Prevotella lacticifex sp. nov., isolated from the rumen of cows.</title>
        <authorList>
            <person name="Shinkai T."/>
            <person name="Ikeyama N."/>
            <person name="Kumagai M."/>
            <person name="Ohmori H."/>
            <person name="Sakamoto M."/>
            <person name="Ohkuma M."/>
            <person name="Mitsumori M."/>
        </authorList>
    </citation>
    <scope>NUCLEOTIDE SEQUENCE</scope>
    <source>
        <strain evidence="1">R5076</strain>
    </source>
</reference>
<dbReference type="AlphaFoldDB" id="A0A9R1CX24"/>
<dbReference type="EMBL" id="BPUB01000001">
    <property type="protein sequence ID" value="GJG57660.1"/>
    <property type="molecule type" value="Genomic_DNA"/>
</dbReference>